<dbReference type="PANTHER" id="PTHR44051">
    <property type="entry name" value="GLUTATHIONE S-TRANSFERASE-RELATED"/>
    <property type="match status" value="1"/>
</dbReference>
<feature type="domain" description="GST N-terminal" evidence="2">
    <location>
        <begin position="1"/>
        <end position="82"/>
    </location>
</feature>
<evidence type="ECO:0000259" key="2">
    <source>
        <dbReference type="PROSITE" id="PS50404"/>
    </source>
</evidence>
<dbReference type="EMBL" id="JBHSWA010000004">
    <property type="protein sequence ID" value="MFC6643691.1"/>
    <property type="molecule type" value="Genomic_DNA"/>
</dbReference>
<name>A0ABW1Z4W1_9RHOB</name>
<dbReference type="InterPro" id="IPR036249">
    <property type="entry name" value="Thioredoxin-like_sf"/>
</dbReference>
<dbReference type="PROSITE" id="PS50404">
    <property type="entry name" value="GST_NTER"/>
    <property type="match status" value="1"/>
</dbReference>
<reference evidence="5" key="1">
    <citation type="journal article" date="2019" name="Int. J. Syst. Evol. Microbiol.">
        <title>The Global Catalogue of Microorganisms (GCM) 10K type strain sequencing project: providing services to taxonomists for standard genome sequencing and annotation.</title>
        <authorList>
            <consortium name="The Broad Institute Genomics Platform"/>
            <consortium name="The Broad Institute Genome Sequencing Center for Infectious Disease"/>
            <person name="Wu L."/>
            <person name="Ma J."/>
        </authorList>
    </citation>
    <scope>NUCLEOTIDE SEQUENCE [LARGE SCALE GENOMIC DNA]</scope>
    <source>
        <strain evidence="5">NBRC 111368</strain>
    </source>
</reference>
<dbReference type="SFLD" id="SFLDG01151">
    <property type="entry name" value="Main.2:_Nu-like"/>
    <property type="match status" value="1"/>
</dbReference>
<dbReference type="SUPFAM" id="SSF52833">
    <property type="entry name" value="Thioredoxin-like"/>
    <property type="match status" value="1"/>
</dbReference>
<accession>A0ABW1Z4W1</accession>
<evidence type="ECO:0000313" key="5">
    <source>
        <dbReference type="Proteomes" id="UP001596403"/>
    </source>
</evidence>
<dbReference type="Pfam" id="PF00043">
    <property type="entry name" value="GST_C"/>
    <property type="match status" value="1"/>
</dbReference>
<keyword evidence="5" id="KW-1185">Reference proteome</keyword>
<dbReference type="Gene3D" id="3.40.30.10">
    <property type="entry name" value="Glutaredoxin"/>
    <property type="match status" value="1"/>
</dbReference>
<feature type="domain" description="GST C-terminal" evidence="3">
    <location>
        <begin position="85"/>
        <end position="209"/>
    </location>
</feature>
<dbReference type="RefSeq" id="WP_132445273.1">
    <property type="nucleotide sequence ID" value="NZ_JBHSWA010000004.1"/>
</dbReference>
<evidence type="ECO:0000313" key="4">
    <source>
        <dbReference type="EMBL" id="MFC6643691.1"/>
    </source>
</evidence>
<dbReference type="SFLD" id="SFLDS00019">
    <property type="entry name" value="Glutathione_Transferase_(cytos"/>
    <property type="match status" value="1"/>
</dbReference>
<dbReference type="Proteomes" id="UP001596403">
    <property type="component" value="Unassembled WGS sequence"/>
</dbReference>
<dbReference type="InterPro" id="IPR036282">
    <property type="entry name" value="Glutathione-S-Trfase_C_sf"/>
</dbReference>
<dbReference type="PROSITE" id="PS50405">
    <property type="entry name" value="GST_CTER"/>
    <property type="match status" value="1"/>
</dbReference>
<gene>
    <name evidence="4" type="ORF">ACFQAU_20175</name>
</gene>
<comment type="caution">
    <text evidence="4">The sequence shown here is derived from an EMBL/GenBank/DDBJ whole genome shotgun (WGS) entry which is preliminary data.</text>
</comment>
<protein>
    <submittedName>
        <fullName evidence="4">Glutathione S-transferase family protein</fullName>
    </submittedName>
</protein>
<dbReference type="InterPro" id="IPR004046">
    <property type="entry name" value="GST_C"/>
</dbReference>
<evidence type="ECO:0000259" key="3">
    <source>
        <dbReference type="PROSITE" id="PS50405"/>
    </source>
</evidence>
<dbReference type="InterPro" id="IPR004045">
    <property type="entry name" value="Glutathione_S-Trfase_N"/>
</dbReference>
<proteinExistence type="inferred from homology"/>
<dbReference type="PANTHER" id="PTHR44051:SF19">
    <property type="entry name" value="DISULFIDE-BOND OXIDOREDUCTASE YFCG"/>
    <property type="match status" value="1"/>
</dbReference>
<dbReference type="Pfam" id="PF02798">
    <property type="entry name" value="GST_N"/>
    <property type="match status" value="1"/>
</dbReference>
<dbReference type="Gene3D" id="1.20.1050.10">
    <property type="match status" value="1"/>
</dbReference>
<dbReference type="CDD" id="cd03048">
    <property type="entry name" value="GST_N_Ure2p_like"/>
    <property type="match status" value="1"/>
</dbReference>
<dbReference type="CDD" id="cd10291">
    <property type="entry name" value="GST_C_YfcG_like"/>
    <property type="match status" value="1"/>
</dbReference>
<organism evidence="4 5">
    <name type="scientific">Sulfitobacter profundi</name>
    <dbReference type="NCBI Taxonomy" id="2679961"/>
    <lineage>
        <taxon>Bacteria</taxon>
        <taxon>Pseudomonadati</taxon>
        <taxon>Pseudomonadota</taxon>
        <taxon>Alphaproteobacteria</taxon>
        <taxon>Rhodobacterales</taxon>
        <taxon>Roseobacteraceae</taxon>
        <taxon>Sulfitobacter</taxon>
    </lineage>
</organism>
<sequence length="209" mass="23911">MIDLYTWTTPNGRKVSILLEELGIDYNVHPINISKDEQHSPDFLKISPNNKIPAIVDHDTGVSLMESGAIMVYLAEKYGRFLPEGQAARAEVMQWLMWQMGGFGPMAGQAHHFLHFNPGKAAYAEERFGAEVKRLYGVLDKQLEGRDHICGEYSIADMACWPWVSRYEWQQIDLADYPNVRAWYQRLRARDAVQKGYHVPKVMGEIPEG</sequence>
<dbReference type="InterPro" id="IPR040079">
    <property type="entry name" value="Glutathione_S-Trfase"/>
</dbReference>
<dbReference type="SUPFAM" id="SSF47616">
    <property type="entry name" value="GST C-terminal domain-like"/>
    <property type="match status" value="1"/>
</dbReference>
<dbReference type="InterPro" id="IPR010987">
    <property type="entry name" value="Glutathione-S-Trfase_C-like"/>
</dbReference>
<dbReference type="SFLD" id="SFLDG00358">
    <property type="entry name" value="Main_(cytGST)"/>
    <property type="match status" value="1"/>
</dbReference>
<comment type="similarity">
    <text evidence="1">Belongs to the GST superfamily.</text>
</comment>
<evidence type="ECO:0000256" key="1">
    <source>
        <dbReference type="RuleBase" id="RU003494"/>
    </source>
</evidence>